<dbReference type="InterPro" id="IPR002110">
    <property type="entry name" value="Ankyrin_rpt"/>
</dbReference>
<dbReference type="OMA" id="PNRYGRS"/>
<feature type="region of interest" description="Disordered" evidence="5">
    <location>
        <begin position="1"/>
        <end position="52"/>
    </location>
</feature>
<dbReference type="GO" id="GO:0005634">
    <property type="term" value="C:nucleus"/>
    <property type="evidence" value="ECO:0007669"/>
    <property type="project" value="Ensembl"/>
</dbReference>
<evidence type="ECO:0000313" key="6">
    <source>
        <dbReference type="Ensembl" id="ENSECAP00000054966.1"/>
    </source>
</evidence>
<proteinExistence type="inferred from homology"/>
<dbReference type="Gene3D" id="1.25.40.20">
    <property type="entry name" value="Ankyrin repeat-containing domain"/>
    <property type="match status" value="1"/>
</dbReference>
<dbReference type="SUPFAM" id="SSF48403">
    <property type="entry name" value="Ankyrin repeat"/>
    <property type="match status" value="1"/>
</dbReference>
<keyword evidence="3" id="KW-0131">Cell cycle</keyword>
<dbReference type="PANTHER" id="PTHR24201:SF8">
    <property type="entry name" value="CYCLIN-DEPENDENT KINASE 4 INHIBITOR B"/>
    <property type="match status" value="1"/>
</dbReference>
<dbReference type="Proteomes" id="UP000002281">
    <property type="component" value="Chromosome 23"/>
</dbReference>
<dbReference type="GO" id="GO:0000122">
    <property type="term" value="P:negative regulation of transcription by RNA polymerase II"/>
    <property type="evidence" value="ECO:0007669"/>
    <property type="project" value="Ensembl"/>
</dbReference>
<protein>
    <submittedName>
        <fullName evidence="6">Cyclin dependent kinase inhibitor 2A</fullName>
    </submittedName>
</protein>
<evidence type="ECO:0000256" key="5">
    <source>
        <dbReference type="SAM" id="MobiDB-lite"/>
    </source>
</evidence>
<dbReference type="GO" id="GO:0090398">
    <property type="term" value="P:cellular senescence"/>
    <property type="evidence" value="ECO:0007669"/>
    <property type="project" value="Ensembl"/>
</dbReference>
<reference evidence="6" key="3">
    <citation type="submission" date="2025-09" db="UniProtKB">
        <authorList>
            <consortium name="Ensembl"/>
        </authorList>
    </citation>
    <scope>IDENTIFICATION</scope>
    <source>
        <strain evidence="6">Thoroughbred</strain>
    </source>
</reference>
<dbReference type="AlphaFoldDB" id="A0A5F5Q2D5"/>
<keyword evidence="7" id="KW-1185">Reference proteome</keyword>
<dbReference type="GO" id="GO:0019901">
    <property type="term" value="F:protein kinase binding"/>
    <property type="evidence" value="ECO:0007669"/>
    <property type="project" value="Ensembl"/>
</dbReference>
<name>A0A5F5Q2D5_HORSE</name>
<gene>
    <name evidence="6" type="primary">CDKN2A</name>
</gene>
<dbReference type="STRING" id="9796.ENSECAP00000054966"/>
<dbReference type="FunFam" id="1.25.40.20:FF:000107">
    <property type="entry name" value="cyclin-dependent kinase 4 inhibitor B"/>
    <property type="match status" value="1"/>
</dbReference>
<evidence type="ECO:0000256" key="3">
    <source>
        <dbReference type="ARBA" id="ARBA00023306"/>
    </source>
</evidence>
<dbReference type="GO" id="GO:0035985">
    <property type="term" value="C:senescence-associated heterochromatin focus"/>
    <property type="evidence" value="ECO:0007669"/>
    <property type="project" value="Ensembl"/>
</dbReference>
<dbReference type="GO" id="GO:0030308">
    <property type="term" value="P:negative regulation of cell growth"/>
    <property type="evidence" value="ECO:0007669"/>
    <property type="project" value="Ensembl"/>
</dbReference>
<dbReference type="InterPro" id="IPR036770">
    <property type="entry name" value="Ankyrin_rpt-contain_sf"/>
</dbReference>
<feature type="region of interest" description="Disordered" evidence="5">
    <location>
        <begin position="179"/>
        <end position="214"/>
    </location>
</feature>
<dbReference type="Bgee" id="ENSECAG00000018552">
    <property type="expression patterns" value="Expressed in cerebellum and 13 other cell types or tissues"/>
</dbReference>
<dbReference type="InParanoid" id="A0A5F5Q2D5"/>
<dbReference type="GO" id="GO:0007265">
    <property type="term" value="P:Ras protein signal transduction"/>
    <property type="evidence" value="ECO:0007669"/>
    <property type="project" value="Ensembl"/>
</dbReference>
<evidence type="ECO:0000256" key="4">
    <source>
        <dbReference type="ARBA" id="ARBA00038438"/>
    </source>
</evidence>
<dbReference type="GO" id="GO:2000045">
    <property type="term" value="P:regulation of G1/S transition of mitotic cell cycle"/>
    <property type="evidence" value="ECO:0007669"/>
    <property type="project" value="Ensembl"/>
</dbReference>
<evidence type="ECO:0000256" key="1">
    <source>
        <dbReference type="ARBA" id="ARBA00022737"/>
    </source>
</evidence>
<reference evidence="6" key="2">
    <citation type="submission" date="2025-08" db="UniProtKB">
        <authorList>
            <consortium name="Ensembl"/>
        </authorList>
    </citation>
    <scope>IDENTIFICATION</scope>
    <source>
        <strain evidence="6">Thoroughbred</strain>
    </source>
</reference>
<keyword evidence="1" id="KW-0677">Repeat</keyword>
<dbReference type="SMR" id="A0A5F5Q2D5"/>
<accession>A0A5F5Q2D5</accession>
<dbReference type="GO" id="GO:0090399">
    <property type="term" value="P:replicative senescence"/>
    <property type="evidence" value="ECO:0007669"/>
    <property type="project" value="Ensembl"/>
</dbReference>
<keyword evidence="2" id="KW-0040">ANK repeat</keyword>
<dbReference type="GO" id="GO:0004861">
    <property type="term" value="F:cyclin-dependent protein serine/threonine kinase inhibitor activity"/>
    <property type="evidence" value="ECO:0007669"/>
    <property type="project" value="Ensembl"/>
</dbReference>
<dbReference type="PaxDb" id="9796-ENSECAP00000054966"/>
<dbReference type="InterPro" id="IPR050776">
    <property type="entry name" value="Ank_Repeat/CDKN_Inhibitor"/>
</dbReference>
<dbReference type="Pfam" id="PF13637">
    <property type="entry name" value="Ank_4"/>
    <property type="match status" value="1"/>
</dbReference>
<dbReference type="GO" id="GO:0051059">
    <property type="term" value="F:NF-kappaB binding"/>
    <property type="evidence" value="ECO:0007669"/>
    <property type="project" value="Ensembl"/>
</dbReference>
<evidence type="ECO:0000256" key="2">
    <source>
        <dbReference type="ARBA" id="ARBA00023043"/>
    </source>
</evidence>
<dbReference type="PANTHER" id="PTHR24201">
    <property type="entry name" value="ANK_REP_REGION DOMAIN-CONTAINING PROTEIN"/>
    <property type="match status" value="1"/>
</dbReference>
<dbReference type="GO" id="GO:0008285">
    <property type="term" value="P:negative regulation of cell population proliferation"/>
    <property type="evidence" value="ECO:0007669"/>
    <property type="project" value="Ensembl"/>
</dbReference>
<reference evidence="6 7" key="1">
    <citation type="journal article" date="2009" name="Science">
        <title>Genome sequence, comparative analysis, and population genetics of the domestic horse.</title>
        <authorList>
            <consortium name="Broad Institute Genome Sequencing Platform"/>
            <consortium name="Broad Institute Whole Genome Assembly Team"/>
            <person name="Wade C.M."/>
            <person name="Giulotto E."/>
            <person name="Sigurdsson S."/>
            <person name="Zoli M."/>
            <person name="Gnerre S."/>
            <person name="Imsland F."/>
            <person name="Lear T.L."/>
            <person name="Adelson D.L."/>
            <person name="Bailey E."/>
            <person name="Bellone R.R."/>
            <person name="Bloecker H."/>
            <person name="Distl O."/>
            <person name="Edgar R.C."/>
            <person name="Garber M."/>
            <person name="Leeb T."/>
            <person name="Mauceli E."/>
            <person name="MacLeod J.N."/>
            <person name="Penedo M.C.T."/>
            <person name="Raison J.M."/>
            <person name="Sharpe T."/>
            <person name="Vogel J."/>
            <person name="Andersson L."/>
            <person name="Antczak D.F."/>
            <person name="Biagi T."/>
            <person name="Binns M.M."/>
            <person name="Chowdhary B.P."/>
            <person name="Coleman S.J."/>
            <person name="Della Valle G."/>
            <person name="Fryc S."/>
            <person name="Guerin G."/>
            <person name="Hasegawa T."/>
            <person name="Hill E.W."/>
            <person name="Jurka J."/>
            <person name="Kiialainen A."/>
            <person name="Lindgren G."/>
            <person name="Liu J."/>
            <person name="Magnani E."/>
            <person name="Mickelson J.R."/>
            <person name="Murray J."/>
            <person name="Nergadze S.G."/>
            <person name="Onofrio R."/>
            <person name="Pedroni S."/>
            <person name="Piras M.F."/>
            <person name="Raudsepp T."/>
            <person name="Rocchi M."/>
            <person name="Roeed K.H."/>
            <person name="Ryder O.A."/>
            <person name="Searle S."/>
            <person name="Skow L."/>
            <person name="Swinburne J.E."/>
            <person name="Syvaenen A.C."/>
            <person name="Tozaki T."/>
            <person name="Valberg S.J."/>
            <person name="Vaudin M."/>
            <person name="White J.R."/>
            <person name="Zody M.C."/>
            <person name="Lander E.S."/>
            <person name="Lindblad-Toh K."/>
        </authorList>
    </citation>
    <scope>NUCLEOTIDE SEQUENCE [LARGE SCALE GENOMIC DNA]</scope>
    <source>
        <strain evidence="6 7">Thoroughbred</strain>
    </source>
</reference>
<dbReference type="GeneTree" id="ENSGT00940000163078"/>
<dbReference type="GO" id="GO:0005737">
    <property type="term" value="C:cytoplasm"/>
    <property type="evidence" value="ECO:0007669"/>
    <property type="project" value="Ensembl"/>
</dbReference>
<sequence>MNGAAAGGVERPSLGAASVGGERRGGLVTRGWGGPLALHGGGRRGESEGRAMGSSTELLADMLCTAAARGRVELVQALLEAGTSPNALNRLGRSPIQVVMMGSVRVAELLLLHGADPNRADPVTLTRPVHDAAREGFLDTLVALHRAGARLDVRDAWGRLPVDLAEERGHREVARYLRAATGGTEGGGHAGTDPAEGPAETLGSHQVWEKGSGE</sequence>
<dbReference type="Ensembl" id="ENSECAT00000071461.2">
    <property type="protein sequence ID" value="ENSECAP00000054966.1"/>
    <property type="gene ID" value="ENSECAG00000018552.4"/>
</dbReference>
<comment type="similarity">
    <text evidence="4">Belongs to the CDKN2 cyclin-dependent kinase inhibitor family.</text>
</comment>
<dbReference type="SMART" id="SM00248">
    <property type="entry name" value="ANK"/>
    <property type="match status" value="3"/>
</dbReference>
<organism evidence="6 7">
    <name type="scientific">Equus caballus</name>
    <name type="common">Horse</name>
    <dbReference type="NCBI Taxonomy" id="9796"/>
    <lineage>
        <taxon>Eukaryota</taxon>
        <taxon>Metazoa</taxon>
        <taxon>Chordata</taxon>
        <taxon>Craniata</taxon>
        <taxon>Vertebrata</taxon>
        <taxon>Euteleostomi</taxon>
        <taxon>Mammalia</taxon>
        <taxon>Eutheria</taxon>
        <taxon>Laurasiatheria</taxon>
        <taxon>Perissodactyla</taxon>
        <taxon>Equidae</taxon>
        <taxon>Equus</taxon>
    </lineage>
</organism>
<dbReference type="ExpressionAtlas" id="A0A5F5Q2D5">
    <property type="expression patterns" value="baseline"/>
</dbReference>
<evidence type="ECO:0000313" key="7">
    <source>
        <dbReference type="Proteomes" id="UP000002281"/>
    </source>
</evidence>
<dbReference type="GO" id="GO:0001953">
    <property type="term" value="P:negative regulation of cell-matrix adhesion"/>
    <property type="evidence" value="ECO:0007669"/>
    <property type="project" value="Ensembl"/>
</dbReference>